<dbReference type="GO" id="GO:0008758">
    <property type="term" value="F:UDP-2,3-diacylglucosamine hydrolase activity"/>
    <property type="evidence" value="ECO:0007669"/>
    <property type="project" value="TreeGrafter"/>
</dbReference>
<dbReference type="InterPro" id="IPR043461">
    <property type="entry name" value="LpxH-like"/>
</dbReference>
<feature type="region of interest" description="Disordered" evidence="6">
    <location>
        <begin position="1"/>
        <end position="38"/>
    </location>
</feature>
<keyword evidence="1" id="KW-1003">Cell membrane</keyword>
<keyword evidence="3" id="KW-0479">Metal-binding</keyword>
<evidence type="ECO:0000313" key="9">
    <source>
        <dbReference type="Proteomes" id="UP000468901"/>
    </source>
</evidence>
<evidence type="ECO:0000259" key="7">
    <source>
        <dbReference type="Pfam" id="PF00149"/>
    </source>
</evidence>
<comment type="caution">
    <text evidence="8">The sequence shown here is derived from an EMBL/GenBank/DDBJ whole genome shotgun (WGS) entry which is preliminary data.</text>
</comment>
<dbReference type="SUPFAM" id="SSF56300">
    <property type="entry name" value="Metallo-dependent phosphatases"/>
    <property type="match status" value="1"/>
</dbReference>
<sequence>MPDLPADTSVPRKRDLSRRARRGGLDDRLTGPRPKHRKKHRTLFLSDIHLGTPGCKADLLLDFLRHNDAETIYLVGDIIDGWRLKRSWYWSAAHNAVVQEILRKARKGASVIYVPGNHDEALRDYTGLNFGGIDVIGEMIHETADGRRFLVIHGDQFDSVVKYAKWLAHLGDRAYGVALAFNNWLHEIRRLFGLPYWSLSSYLKHRVKNAVEYISSYEVAVARSARERGVDGVICGHIHHAEIREMDGVLYCNDGDWVESCTALTEDDEGILSIVTWHRFSWEQDGGAVHETEVDDEASAVLNAA</sequence>
<dbReference type="Proteomes" id="UP000468901">
    <property type="component" value="Unassembled WGS sequence"/>
</dbReference>
<proteinExistence type="predicted"/>
<evidence type="ECO:0000256" key="6">
    <source>
        <dbReference type="SAM" id="MobiDB-lite"/>
    </source>
</evidence>
<feature type="domain" description="Calcineurin-like phosphoesterase" evidence="7">
    <location>
        <begin position="41"/>
        <end position="240"/>
    </location>
</feature>
<dbReference type="Pfam" id="PF00149">
    <property type="entry name" value="Metallophos"/>
    <property type="match status" value="1"/>
</dbReference>
<evidence type="ECO:0000256" key="5">
    <source>
        <dbReference type="ARBA" id="ARBA00023211"/>
    </source>
</evidence>
<organism evidence="8 9">
    <name type="scientific">Parvibaculum sedimenti</name>
    <dbReference type="NCBI Taxonomy" id="2608632"/>
    <lineage>
        <taxon>Bacteria</taxon>
        <taxon>Pseudomonadati</taxon>
        <taxon>Pseudomonadota</taxon>
        <taxon>Alphaproteobacteria</taxon>
        <taxon>Hyphomicrobiales</taxon>
        <taxon>Parvibaculaceae</taxon>
        <taxon>Parvibaculum</taxon>
    </lineage>
</organism>
<dbReference type="InterPro" id="IPR004843">
    <property type="entry name" value="Calcineurin-like_PHP"/>
</dbReference>
<accession>A0A6N6VPT0</accession>
<dbReference type="GO" id="GO:0016020">
    <property type="term" value="C:membrane"/>
    <property type="evidence" value="ECO:0007669"/>
    <property type="project" value="GOC"/>
</dbReference>
<keyword evidence="5" id="KW-0464">Manganese</keyword>
<evidence type="ECO:0000256" key="1">
    <source>
        <dbReference type="ARBA" id="ARBA00022475"/>
    </source>
</evidence>
<dbReference type="PANTHER" id="PTHR34990:SF2">
    <property type="entry name" value="BLL8164 PROTEIN"/>
    <property type="match status" value="1"/>
</dbReference>
<keyword evidence="2" id="KW-0997">Cell inner membrane</keyword>
<name>A0A6N6VPT0_9HYPH</name>
<gene>
    <name evidence="8" type="ORF">F2P47_06610</name>
</gene>
<evidence type="ECO:0000256" key="3">
    <source>
        <dbReference type="ARBA" id="ARBA00022723"/>
    </source>
</evidence>
<keyword evidence="9" id="KW-1185">Reference proteome</keyword>
<keyword evidence="4" id="KW-0472">Membrane</keyword>
<reference evidence="8 9" key="1">
    <citation type="submission" date="2019-09" db="EMBL/GenBank/DDBJ databases">
        <title>Parvibaculum sedimenti sp. nov., isolated from sediment.</title>
        <authorList>
            <person name="Wang Y."/>
        </authorList>
    </citation>
    <scope>NUCLEOTIDE SEQUENCE [LARGE SCALE GENOMIC DNA]</scope>
    <source>
        <strain evidence="8 9">HXT-9</strain>
    </source>
</reference>
<dbReference type="InterPro" id="IPR029052">
    <property type="entry name" value="Metallo-depent_PP-like"/>
</dbReference>
<evidence type="ECO:0000256" key="2">
    <source>
        <dbReference type="ARBA" id="ARBA00022519"/>
    </source>
</evidence>
<dbReference type="GO" id="GO:0046872">
    <property type="term" value="F:metal ion binding"/>
    <property type="evidence" value="ECO:0007669"/>
    <property type="project" value="UniProtKB-KW"/>
</dbReference>
<dbReference type="Gene3D" id="3.60.21.10">
    <property type="match status" value="1"/>
</dbReference>
<dbReference type="GO" id="GO:0009245">
    <property type="term" value="P:lipid A biosynthetic process"/>
    <property type="evidence" value="ECO:0007669"/>
    <property type="project" value="TreeGrafter"/>
</dbReference>
<dbReference type="PANTHER" id="PTHR34990">
    <property type="entry name" value="UDP-2,3-DIACYLGLUCOSAMINE HYDROLASE-RELATED"/>
    <property type="match status" value="1"/>
</dbReference>
<evidence type="ECO:0000256" key="4">
    <source>
        <dbReference type="ARBA" id="ARBA00023136"/>
    </source>
</evidence>
<protein>
    <submittedName>
        <fullName evidence="8">UDP-2,3-diacylglucosamine diphosphatase</fullName>
    </submittedName>
</protein>
<dbReference type="CDD" id="cd07398">
    <property type="entry name" value="MPP_YbbF-LpxH"/>
    <property type="match status" value="1"/>
</dbReference>
<dbReference type="AlphaFoldDB" id="A0A6N6VPT0"/>
<feature type="compositionally biased region" description="Basic and acidic residues" evidence="6">
    <location>
        <begin position="10"/>
        <end position="30"/>
    </location>
</feature>
<evidence type="ECO:0000313" key="8">
    <source>
        <dbReference type="EMBL" id="KAB7740884.1"/>
    </source>
</evidence>
<dbReference type="EMBL" id="WESC01000005">
    <property type="protein sequence ID" value="KAB7740884.1"/>
    <property type="molecule type" value="Genomic_DNA"/>
</dbReference>